<dbReference type="AlphaFoldDB" id="A0A198FNG8"/>
<sequence length="394" mass="44055">MSNVISKLKPKYIVLFFLLQIAFSSYAETIYIPATTGEVYETPIIPFTITGNASSGYNYKMVPSFGFSVSNSYFCPIHQPENTVTLSDGRLALTSYSVNSDFYLIPSLYGTYSFFKPNEDTQTTYTYELKGGFFTVMDENGNEISQKNNTWLCGITFPNNGYNLKPNSKITMTVQGTWTLWRHSLSSSSTQFNGSSMGRFFFALLFKENSVSSTKLTMSDSFLPFRNDIFKVSNIDCNLVMPTSIEFGSVSIKNTSANKLVATENMPFSVSCEQDPSLYINSNIFISFSTNSRYLNSQQPNRLLLKRTENDKPVSVVGEWSNNGESKQPNCDNTITDSTILFNGQKTYSVGSLLSSEQNKTFDLSIVWGLCTQNNNSYSTGLYSGYTTVNVLVK</sequence>
<dbReference type="EMBL" id="LXEN01000099">
    <property type="protein sequence ID" value="OAT26497.1"/>
    <property type="molecule type" value="Genomic_DNA"/>
</dbReference>
<dbReference type="Proteomes" id="UP000094023">
    <property type="component" value="Unassembled WGS sequence"/>
</dbReference>
<organism evidence="2 3">
    <name type="scientific">Proteus myxofaciens ATCC 19692</name>
    <dbReference type="NCBI Taxonomy" id="1354337"/>
    <lineage>
        <taxon>Bacteria</taxon>
        <taxon>Pseudomonadati</taxon>
        <taxon>Pseudomonadota</taxon>
        <taxon>Gammaproteobacteria</taxon>
        <taxon>Enterobacterales</taxon>
        <taxon>Morganellaceae</taxon>
        <taxon>Proteus</taxon>
    </lineage>
</organism>
<comment type="caution">
    <text evidence="2">The sequence shown here is derived from an EMBL/GenBank/DDBJ whole genome shotgun (WGS) entry which is preliminary data.</text>
</comment>
<feature type="chain" id="PRO_5008278828" description="Fimbrial-type adhesion domain-containing protein" evidence="1">
    <location>
        <begin position="28"/>
        <end position="394"/>
    </location>
</feature>
<accession>A0A198FNG8</accession>
<evidence type="ECO:0000256" key="1">
    <source>
        <dbReference type="SAM" id="SignalP"/>
    </source>
</evidence>
<dbReference type="STRING" id="1354337.M983_2111"/>
<evidence type="ECO:0000313" key="2">
    <source>
        <dbReference type="EMBL" id="OAT26497.1"/>
    </source>
</evidence>
<keyword evidence="3" id="KW-1185">Reference proteome</keyword>
<evidence type="ECO:0008006" key="4">
    <source>
        <dbReference type="Google" id="ProtNLM"/>
    </source>
</evidence>
<evidence type="ECO:0000313" key="3">
    <source>
        <dbReference type="Proteomes" id="UP000094023"/>
    </source>
</evidence>
<proteinExistence type="predicted"/>
<reference evidence="2 3" key="1">
    <citation type="submission" date="2016-04" db="EMBL/GenBank/DDBJ databases">
        <title>ATOL: Assembling a taxonomically balanced genome-scale reconstruction of the evolutionary history of the Enterobacteriaceae.</title>
        <authorList>
            <person name="Plunkett G.III."/>
            <person name="Neeno-Eckwall E.C."/>
            <person name="Glasner J.D."/>
            <person name="Perna N.T."/>
        </authorList>
    </citation>
    <scope>NUCLEOTIDE SEQUENCE [LARGE SCALE GENOMIC DNA]</scope>
    <source>
        <strain evidence="2 3">ATCC 19692</strain>
    </source>
</reference>
<keyword evidence="1" id="KW-0732">Signal</keyword>
<dbReference type="RefSeq" id="WP_066750196.1">
    <property type="nucleotide sequence ID" value="NZ_LXEN01000099.1"/>
</dbReference>
<name>A0A198FNG8_9GAMM</name>
<gene>
    <name evidence="2" type="ORF">M983_2111</name>
</gene>
<protein>
    <recommendedName>
        <fullName evidence="4">Fimbrial-type adhesion domain-containing protein</fullName>
    </recommendedName>
</protein>
<feature type="signal peptide" evidence="1">
    <location>
        <begin position="1"/>
        <end position="27"/>
    </location>
</feature>